<keyword evidence="1" id="KW-0732">Signal</keyword>
<reference evidence="2 3" key="1">
    <citation type="submission" date="2008-12" db="EMBL/GenBank/DDBJ databases">
        <authorList>
            <person name="Fulton L."/>
            <person name="Clifton S."/>
            <person name="Fulton B."/>
            <person name="Xu J."/>
            <person name="Minx P."/>
            <person name="Pepin K.H."/>
            <person name="Johnson M."/>
            <person name="Bhonagiri V."/>
            <person name="Nash W.E."/>
            <person name="Mardis E.R."/>
            <person name="Wilson R.K."/>
        </authorList>
    </citation>
    <scope>NUCLEOTIDE SEQUENCE [LARGE SCALE GENOMIC DNA]</scope>
    <source>
        <strain evidence="2 3">DSM 14838</strain>
    </source>
</reference>
<protein>
    <recommendedName>
        <fullName evidence="4">DUF4369 domain-containing protein</fullName>
    </recommendedName>
</protein>
<sequence length="217" mass="24843">MKKEIVTLFLMTSVWAAQAQGTFTIEGQVKNVEDGALITLFRLDGNVGSSIGVDTIRNGHFRFQAETLGNETEIVDMMGRSDKFPSMSLRLWVRPGDNIRISGENTLIRTWDVKSTVPEQVANQAFINDSRELWNEYQRNSLLQRAYRRKYAGSAVDEERQAIRAQADSLRKLEDEITIRIDANTIKRMKQIPVDDIWLEQLEKLAMSAKYTEKLSL</sequence>
<feature type="signal peptide" evidence="1">
    <location>
        <begin position="1"/>
        <end position="19"/>
    </location>
</feature>
<evidence type="ECO:0000313" key="3">
    <source>
        <dbReference type="Proteomes" id="UP000003711"/>
    </source>
</evidence>
<dbReference type="RefSeq" id="WP_007214016.1">
    <property type="nucleotide sequence ID" value="NZ_EQ973492.1"/>
</dbReference>
<dbReference type="HOGENOM" id="CLU_1270176_0_0_10"/>
<proteinExistence type="predicted"/>
<accession>E2NK38</accession>
<dbReference type="Proteomes" id="UP000003711">
    <property type="component" value="Unassembled WGS sequence"/>
</dbReference>
<comment type="caution">
    <text evidence="2">The sequence shown here is derived from an EMBL/GenBank/DDBJ whole genome shotgun (WGS) entry which is preliminary data.</text>
</comment>
<evidence type="ECO:0000256" key="1">
    <source>
        <dbReference type="SAM" id="SignalP"/>
    </source>
</evidence>
<reference evidence="2 3" key="2">
    <citation type="submission" date="2009-01" db="EMBL/GenBank/DDBJ databases">
        <title>Draft genome sequence of Bacteroides cellulosilyticus (DSM 14838).</title>
        <authorList>
            <person name="Sudarsanam P."/>
            <person name="Ley R."/>
            <person name="Guruge J."/>
            <person name="Turnbaugh P.J."/>
            <person name="Mahowald M."/>
            <person name="Liep D."/>
            <person name="Gordon J."/>
        </authorList>
    </citation>
    <scope>NUCLEOTIDE SEQUENCE [LARGE SCALE GENOMIC DNA]</scope>
    <source>
        <strain evidence="2 3">DSM 14838</strain>
    </source>
</reference>
<organism evidence="2 3">
    <name type="scientific">Bacteroides cellulosilyticus DSM 14838</name>
    <dbReference type="NCBI Taxonomy" id="537012"/>
    <lineage>
        <taxon>Bacteria</taxon>
        <taxon>Pseudomonadati</taxon>
        <taxon>Bacteroidota</taxon>
        <taxon>Bacteroidia</taxon>
        <taxon>Bacteroidales</taxon>
        <taxon>Bacteroidaceae</taxon>
        <taxon>Bacteroides</taxon>
    </lineage>
</organism>
<feature type="chain" id="PRO_5003162297" description="DUF4369 domain-containing protein" evidence="1">
    <location>
        <begin position="20"/>
        <end position="217"/>
    </location>
</feature>
<dbReference type="EMBL" id="ACCH01000370">
    <property type="protein sequence ID" value="EEF87719.1"/>
    <property type="molecule type" value="Genomic_DNA"/>
</dbReference>
<evidence type="ECO:0000313" key="2">
    <source>
        <dbReference type="EMBL" id="EEF87719.1"/>
    </source>
</evidence>
<evidence type="ECO:0008006" key="4">
    <source>
        <dbReference type="Google" id="ProtNLM"/>
    </source>
</evidence>
<dbReference type="AlphaFoldDB" id="E2NK38"/>
<gene>
    <name evidence="2" type="ORF">BACCELL_04678</name>
</gene>
<name>E2NK38_9BACE</name>